<dbReference type="Proteomes" id="UP000309215">
    <property type="component" value="Unassembled WGS sequence"/>
</dbReference>
<evidence type="ECO:0000256" key="5">
    <source>
        <dbReference type="ARBA" id="ARBA00022597"/>
    </source>
</evidence>
<dbReference type="RefSeq" id="WP_136933039.1">
    <property type="nucleotide sequence ID" value="NZ_SSMQ01000043.1"/>
</dbReference>
<keyword evidence="4" id="KW-0997">Cell inner membrane</keyword>
<keyword evidence="7 11" id="KW-1133">Transmembrane helix</keyword>
<keyword evidence="13" id="KW-1185">Reference proteome</keyword>
<feature type="transmembrane region" description="Helical" evidence="11">
    <location>
        <begin position="12"/>
        <end position="29"/>
    </location>
</feature>
<evidence type="ECO:0000256" key="1">
    <source>
        <dbReference type="ARBA" id="ARBA00004651"/>
    </source>
</evidence>
<gene>
    <name evidence="12" type="ORF">E8A74_32650</name>
</gene>
<evidence type="ECO:0000256" key="4">
    <source>
        <dbReference type="ARBA" id="ARBA00022519"/>
    </source>
</evidence>
<reference evidence="12 13" key="1">
    <citation type="submission" date="2019-04" db="EMBL/GenBank/DDBJ databases">
        <authorList>
            <person name="Li Y."/>
            <person name="Wang J."/>
        </authorList>
    </citation>
    <scope>NUCLEOTIDE SEQUENCE [LARGE SCALE GENOMIC DNA]</scope>
    <source>
        <strain evidence="12 13">DSM 14668</strain>
    </source>
</reference>
<dbReference type="CDD" id="cd06579">
    <property type="entry name" value="TM_PBP1_transp_AraH_like"/>
    <property type="match status" value="1"/>
</dbReference>
<protein>
    <recommendedName>
        <fullName evidence="10">Xylose transport system permease protein XylH</fullName>
    </recommendedName>
</protein>
<proteinExistence type="predicted"/>
<accession>A0A4U1J1I8</accession>
<evidence type="ECO:0000256" key="7">
    <source>
        <dbReference type="ARBA" id="ARBA00022989"/>
    </source>
</evidence>
<evidence type="ECO:0000313" key="13">
    <source>
        <dbReference type="Proteomes" id="UP000309215"/>
    </source>
</evidence>
<dbReference type="AlphaFoldDB" id="A0A4U1J1I8"/>
<evidence type="ECO:0000256" key="10">
    <source>
        <dbReference type="ARBA" id="ARBA00035686"/>
    </source>
</evidence>
<dbReference type="Pfam" id="PF02653">
    <property type="entry name" value="BPD_transp_2"/>
    <property type="match status" value="1"/>
</dbReference>
<feature type="transmembrane region" description="Helical" evidence="11">
    <location>
        <begin position="96"/>
        <end position="115"/>
    </location>
</feature>
<evidence type="ECO:0000256" key="3">
    <source>
        <dbReference type="ARBA" id="ARBA00022475"/>
    </source>
</evidence>
<dbReference type="GO" id="GO:0022857">
    <property type="term" value="F:transmembrane transporter activity"/>
    <property type="evidence" value="ECO:0007669"/>
    <property type="project" value="InterPro"/>
</dbReference>
<evidence type="ECO:0000256" key="9">
    <source>
        <dbReference type="ARBA" id="ARBA00035611"/>
    </source>
</evidence>
<dbReference type="PANTHER" id="PTHR32196">
    <property type="entry name" value="ABC TRANSPORTER PERMEASE PROTEIN YPHD-RELATED-RELATED"/>
    <property type="match status" value="1"/>
</dbReference>
<sequence length="329" mass="33716">MSARTWLARPELGVVAAVVAAWLFFAVTAGDSGFLTLSGTASYLAIAAELGILAAPVALLMIAGEFDLSVGSTMAASGMTVALCTTELGWPLWGGIAAAAALSACVGLVNGLIVTRTRLPSFIVTLGTLFILAGGTIGTTRLLTGRTQVGGLEDAGGFGAAQKLFAGQIGPFSITLLWWVGLTALATWVLVRTRPGNWIFAVGGAPDAARRLGIPVDRVKIVLFMTTALAACLVATFQTVQFRGTDVLRGTGKELEAILAAVLGGTLLTGGRGSVVGAACGALLFGMVQQGIVFSGVDSDWYKVFLGAVLILAVLLNSSVQTRAAEARR</sequence>
<comment type="subcellular location">
    <subcellularLocation>
        <location evidence="1">Cell membrane</location>
        <topology evidence="1">Multi-pass membrane protein</topology>
    </subcellularLocation>
</comment>
<dbReference type="InterPro" id="IPR001851">
    <property type="entry name" value="ABC_transp_permease"/>
</dbReference>
<keyword evidence="5" id="KW-0762">Sugar transport</keyword>
<evidence type="ECO:0000313" key="12">
    <source>
        <dbReference type="EMBL" id="TKD00899.1"/>
    </source>
</evidence>
<name>A0A4U1J1I8_9BACT</name>
<keyword evidence="2" id="KW-0813">Transport</keyword>
<feature type="transmembrane region" description="Helical" evidence="11">
    <location>
        <begin position="122"/>
        <end position="144"/>
    </location>
</feature>
<comment type="caution">
    <text evidence="12">The sequence shown here is derived from an EMBL/GenBank/DDBJ whole genome shotgun (WGS) entry which is preliminary data.</text>
</comment>
<feature type="transmembrane region" description="Helical" evidence="11">
    <location>
        <begin position="221"/>
        <end position="240"/>
    </location>
</feature>
<feature type="transmembrane region" description="Helical" evidence="11">
    <location>
        <begin position="301"/>
        <end position="320"/>
    </location>
</feature>
<keyword evidence="6 11" id="KW-0812">Transmembrane</keyword>
<dbReference type="PANTHER" id="PTHR32196:SF32">
    <property type="entry name" value="XYLOSE TRANSPORT SYSTEM PERMEASE PROTEIN XYLH"/>
    <property type="match status" value="1"/>
</dbReference>
<comment type="function">
    <text evidence="9">Part of the binding-protein-dependent transport system for D-xylose. Probably responsible for the translocation of the substrate across the membrane.</text>
</comment>
<keyword evidence="3" id="KW-1003">Cell membrane</keyword>
<feature type="transmembrane region" description="Helical" evidence="11">
    <location>
        <begin position="164"/>
        <end position="191"/>
    </location>
</feature>
<dbReference type="OrthoDB" id="7284468at2"/>
<evidence type="ECO:0000256" key="6">
    <source>
        <dbReference type="ARBA" id="ARBA00022692"/>
    </source>
</evidence>
<keyword evidence="8 11" id="KW-0472">Membrane</keyword>
<feature type="transmembrane region" description="Helical" evidence="11">
    <location>
        <begin position="41"/>
        <end position="63"/>
    </location>
</feature>
<dbReference type="GO" id="GO:0005886">
    <property type="term" value="C:plasma membrane"/>
    <property type="evidence" value="ECO:0007669"/>
    <property type="project" value="UniProtKB-SubCell"/>
</dbReference>
<evidence type="ECO:0000256" key="8">
    <source>
        <dbReference type="ARBA" id="ARBA00023136"/>
    </source>
</evidence>
<dbReference type="EMBL" id="SSMQ01000043">
    <property type="protein sequence ID" value="TKD00899.1"/>
    <property type="molecule type" value="Genomic_DNA"/>
</dbReference>
<organism evidence="12 13">
    <name type="scientific">Polyangium fumosum</name>
    <dbReference type="NCBI Taxonomy" id="889272"/>
    <lineage>
        <taxon>Bacteria</taxon>
        <taxon>Pseudomonadati</taxon>
        <taxon>Myxococcota</taxon>
        <taxon>Polyangia</taxon>
        <taxon>Polyangiales</taxon>
        <taxon>Polyangiaceae</taxon>
        <taxon>Polyangium</taxon>
    </lineage>
</organism>
<evidence type="ECO:0000256" key="2">
    <source>
        <dbReference type="ARBA" id="ARBA00022448"/>
    </source>
</evidence>
<evidence type="ECO:0000256" key="11">
    <source>
        <dbReference type="SAM" id="Phobius"/>
    </source>
</evidence>